<evidence type="ECO:0000256" key="3">
    <source>
        <dbReference type="ARBA" id="ARBA00009914"/>
    </source>
</evidence>
<comment type="similarity">
    <text evidence="3">Belongs to the borealin family.</text>
</comment>
<dbReference type="Proteomes" id="UP001054837">
    <property type="component" value="Unassembled WGS sequence"/>
</dbReference>
<reference evidence="11 12" key="1">
    <citation type="submission" date="2021-06" db="EMBL/GenBank/DDBJ databases">
        <title>Caerostris darwini draft genome.</title>
        <authorList>
            <person name="Kono N."/>
            <person name="Arakawa K."/>
        </authorList>
    </citation>
    <scope>NUCLEOTIDE SEQUENCE [LARGE SCALE GENOMIC DNA]</scope>
</reference>
<evidence type="ECO:0000256" key="9">
    <source>
        <dbReference type="ARBA" id="ARBA00023328"/>
    </source>
</evidence>
<dbReference type="EMBL" id="BPLQ01008573">
    <property type="protein sequence ID" value="GIY38242.1"/>
    <property type="molecule type" value="Genomic_DNA"/>
</dbReference>
<comment type="caution">
    <text evidence="11">The sequence shown here is derived from an EMBL/GenBank/DDBJ whole genome shotgun (WGS) entry which is preliminary data.</text>
</comment>
<dbReference type="Pfam" id="PF10512">
    <property type="entry name" value="Borealin"/>
    <property type="match status" value="1"/>
</dbReference>
<evidence type="ECO:0000256" key="2">
    <source>
        <dbReference type="ARBA" id="ARBA00004584"/>
    </source>
</evidence>
<keyword evidence="8" id="KW-0131">Cell cycle</keyword>
<evidence type="ECO:0000256" key="5">
    <source>
        <dbReference type="ARBA" id="ARBA00022618"/>
    </source>
</evidence>
<dbReference type="PANTHER" id="PTHR16040">
    <property type="entry name" value="AUSTRALIN, ISOFORM A-RELATED"/>
    <property type="match status" value="1"/>
</dbReference>
<organism evidence="11 12">
    <name type="scientific">Caerostris darwini</name>
    <dbReference type="NCBI Taxonomy" id="1538125"/>
    <lineage>
        <taxon>Eukaryota</taxon>
        <taxon>Metazoa</taxon>
        <taxon>Ecdysozoa</taxon>
        <taxon>Arthropoda</taxon>
        <taxon>Chelicerata</taxon>
        <taxon>Arachnida</taxon>
        <taxon>Araneae</taxon>
        <taxon>Araneomorphae</taxon>
        <taxon>Entelegynae</taxon>
        <taxon>Araneoidea</taxon>
        <taxon>Araneidae</taxon>
        <taxon>Caerostris</taxon>
    </lineage>
</organism>
<dbReference type="GO" id="GO:0005634">
    <property type="term" value="C:nucleus"/>
    <property type="evidence" value="ECO:0007669"/>
    <property type="project" value="UniProtKB-SubCell"/>
</dbReference>
<proteinExistence type="inferred from homology"/>
<dbReference type="InterPro" id="IPR018867">
    <property type="entry name" value="Cell_div_borealin"/>
</dbReference>
<evidence type="ECO:0000256" key="4">
    <source>
        <dbReference type="ARBA" id="ARBA00022454"/>
    </source>
</evidence>
<name>A0AAV4SXX9_9ARAC</name>
<evidence type="ECO:0000313" key="12">
    <source>
        <dbReference type="Proteomes" id="UP001054837"/>
    </source>
</evidence>
<dbReference type="GO" id="GO:0051301">
    <property type="term" value="P:cell division"/>
    <property type="evidence" value="ECO:0007669"/>
    <property type="project" value="UniProtKB-KW"/>
</dbReference>
<dbReference type="PANTHER" id="PTHR16040:SF7">
    <property type="entry name" value="AUSTRALIN, ISOFORM A-RELATED"/>
    <property type="match status" value="1"/>
</dbReference>
<dbReference type="GO" id="GO:0032133">
    <property type="term" value="C:chromosome passenger complex"/>
    <property type="evidence" value="ECO:0007669"/>
    <property type="project" value="TreeGrafter"/>
</dbReference>
<keyword evidence="4" id="KW-0158">Chromosome</keyword>
<evidence type="ECO:0000256" key="1">
    <source>
        <dbReference type="ARBA" id="ARBA00004123"/>
    </source>
</evidence>
<keyword evidence="5" id="KW-0132">Cell division</keyword>
<gene>
    <name evidence="11" type="ORF">CDAR_106931</name>
</gene>
<evidence type="ECO:0000313" key="11">
    <source>
        <dbReference type="EMBL" id="GIY38242.1"/>
    </source>
</evidence>
<keyword evidence="6" id="KW-0498">Mitosis</keyword>
<dbReference type="InterPro" id="IPR046466">
    <property type="entry name" value="Borealin_C"/>
</dbReference>
<keyword evidence="12" id="KW-1185">Reference proteome</keyword>
<dbReference type="GO" id="GO:0051233">
    <property type="term" value="C:spindle midzone"/>
    <property type="evidence" value="ECO:0007669"/>
    <property type="project" value="TreeGrafter"/>
</dbReference>
<feature type="domain" description="Borealin C-terminal" evidence="10">
    <location>
        <begin position="179"/>
        <end position="281"/>
    </location>
</feature>
<dbReference type="GO" id="GO:0000070">
    <property type="term" value="P:mitotic sister chromatid segregation"/>
    <property type="evidence" value="ECO:0007669"/>
    <property type="project" value="TreeGrafter"/>
</dbReference>
<dbReference type="GO" id="GO:0000775">
    <property type="term" value="C:chromosome, centromeric region"/>
    <property type="evidence" value="ECO:0007669"/>
    <property type="project" value="UniProtKB-SubCell"/>
</dbReference>
<evidence type="ECO:0000259" key="10">
    <source>
        <dbReference type="Pfam" id="PF10512"/>
    </source>
</evidence>
<evidence type="ECO:0000256" key="6">
    <source>
        <dbReference type="ARBA" id="ARBA00022776"/>
    </source>
</evidence>
<sequence length="282" mass="32172">MLNGICLYTKEDVRCLPLFETALRTSFKTMPPKRKGKRGRKGLDPIAEEKIRKLKELHEIFKTFQTEYETHLNTVCSERCDRIEKLYMDKLKAIPENIRNMTITEVIDHQEKELHSTETLREVDAGRSLIEKCKMMSEKKRTLKKERKRSVSVTASAKPLSINRPTATFSRMSRTVSDTALNTPARSNRLSNMVVTPKFNPKFPVSHMARIPKPGEIVMSLSGSPLQNVTDEKKITLSLGGGKVLTISDETDLEKELIAEIDEPMKKTIKALKEKLDKILET</sequence>
<keyword evidence="9" id="KW-0137">Centromere</keyword>
<protein>
    <recommendedName>
        <fullName evidence="10">Borealin C-terminal domain-containing protein</fullName>
    </recommendedName>
</protein>
<evidence type="ECO:0000256" key="7">
    <source>
        <dbReference type="ARBA" id="ARBA00023242"/>
    </source>
</evidence>
<accession>A0AAV4SXX9</accession>
<keyword evidence="7" id="KW-0539">Nucleus</keyword>
<dbReference type="AlphaFoldDB" id="A0AAV4SXX9"/>
<evidence type="ECO:0000256" key="8">
    <source>
        <dbReference type="ARBA" id="ARBA00023306"/>
    </source>
</evidence>
<comment type="subcellular location">
    <subcellularLocation>
        <location evidence="2">Chromosome</location>
        <location evidence="2">Centromere</location>
    </subcellularLocation>
    <subcellularLocation>
        <location evidence="1">Nucleus</location>
    </subcellularLocation>
</comment>